<dbReference type="RefSeq" id="XP_043044486.1">
    <property type="nucleotide sequence ID" value="XM_043187797.1"/>
</dbReference>
<protein>
    <recommendedName>
        <fullName evidence="2 11">Protoheme IX farnesyltransferase, mitochondrial</fullName>
        <ecNumber evidence="11">2.5.1.-</ecNumber>
    </recommendedName>
    <alternativeName>
        <fullName evidence="10 11">Heme O synthase</fullName>
    </alternativeName>
</protein>
<evidence type="ECO:0000256" key="4">
    <source>
        <dbReference type="ARBA" id="ARBA00022692"/>
    </source>
</evidence>
<dbReference type="FunFam" id="1.10.357.140:FF:000004">
    <property type="entry name" value="Protoheme IX farnesyltransferase, mitochondrial"/>
    <property type="match status" value="1"/>
</dbReference>
<keyword evidence="3 11" id="KW-0808">Transferase</keyword>
<dbReference type="AlphaFoldDB" id="A0A9P7W466"/>
<dbReference type="InterPro" id="IPR016315">
    <property type="entry name" value="Protohaem_IX_farnesylTrfase_mt"/>
</dbReference>
<name>A0A9P7W466_9AGAR</name>
<dbReference type="CDD" id="cd13957">
    <property type="entry name" value="PT_UbiA_Cox10"/>
    <property type="match status" value="1"/>
</dbReference>
<evidence type="ECO:0000256" key="8">
    <source>
        <dbReference type="ARBA" id="ARBA00023133"/>
    </source>
</evidence>
<feature type="transmembrane region" description="Helical" evidence="12">
    <location>
        <begin position="147"/>
        <end position="169"/>
    </location>
</feature>
<feature type="transmembrane region" description="Helical" evidence="12">
    <location>
        <begin position="257"/>
        <end position="278"/>
    </location>
</feature>
<dbReference type="GeneID" id="66110094"/>
<dbReference type="InterPro" id="IPR006369">
    <property type="entry name" value="Protohaem_IX_farnesylTrfase"/>
</dbReference>
<keyword evidence="5" id="KW-0809">Transit peptide</keyword>
<keyword evidence="8 11" id="KW-0350">Heme biosynthesis</keyword>
<evidence type="ECO:0000256" key="1">
    <source>
        <dbReference type="ARBA" id="ARBA00004225"/>
    </source>
</evidence>
<evidence type="ECO:0000256" key="9">
    <source>
        <dbReference type="ARBA" id="ARBA00023136"/>
    </source>
</evidence>
<dbReference type="PROSITE" id="PS00943">
    <property type="entry name" value="UBIA"/>
    <property type="match status" value="1"/>
</dbReference>
<evidence type="ECO:0000313" key="14">
    <source>
        <dbReference type="Proteomes" id="UP000812287"/>
    </source>
</evidence>
<dbReference type="PANTHER" id="PTHR43448:SF2">
    <property type="entry name" value="PROTOHEME IX FARNESYLTRANSFERASE, MITOCHONDRIAL"/>
    <property type="match status" value="1"/>
</dbReference>
<reference evidence="13" key="1">
    <citation type="submission" date="2020-11" db="EMBL/GenBank/DDBJ databases">
        <title>Adaptations for nitrogen fixation in a non-lichenized fungal sporocarp promotes dispersal by wood-feeding termites.</title>
        <authorList>
            <consortium name="DOE Joint Genome Institute"/>
            <person name="Koch R.A."/>
            <person name="Yoon G."/>
            <person name="Arayal U."/>
            <person name="Lail K."/>
            <person name="Amirebrahimi M."/>
            <person name="Labutti K."/>
            <person name="Lipzen A."/>
            <person name="Riley R."/>
            <person name="Barry K."/>
            <person name="Henrissat B."/>
            <person name="Grigoriev I.V."/>
            <person name="Herr J.R."/>
            <person name="Aime M.C."/>
        </authorList>
    </citation>
    <scope>NUCLEOTIDE SEQUENCE</scope>
    <source>
        <strain evidence="13">MCA 3950</strain>
    </source>
</reference>
<dbReference type="HAMAP" id="MF_00154">
    <property type="entry name" value="CyoE_CtaB"/>
    <property type="match status" value="1"/>
</dbReference>
<feature type="transmembrane region" description="Helical" evidence="12">
    <location>
        <begin position="203"/>
        <end position="225"/>
    </location>
</feature>
<proteinExistence type="inferred from homology"/>
<keyword evidence="6 12" id="KW-1133">Transmembrane helix</keyword>
<dbReference type="Gene3D" id="1.10.357.140">
    <property type="entry name" value="UbiA prenyltransferase"/>
    <property type="match status" value="1"/>
</dbReference>
<dbReference type="GO" id="GO:0008495">
    <property type="term" value="F:protoheme IX farnesyltransferase activity"/>
    <property type="evidence" value="ECO:0007669"/>
    <property type="project" value="InterPro"/>
</dbReference>
<dbReference type="Pfam" id="PF01040">
    <property type="entry name" value="UbiA"/>
    <property type="match status" value="1"/>
</dbReference>
<dbReference type="GO" id="GO:0006784">
    <property type="term" value="P:heme A biosynthetic process"/>
    <property type="evidence" value="ECO:0007669"/>
    <property type="project" value="TreeGrafter"/>
</dbReference>
<comment type="caution">
    <text evidence="13">The sequence shown here is derived from an EMBL/GenBank/DDBJ whole genome shotgun (WGS) entry which is preliminary data.</text>
</comment>
<evidence type="ECO:0000256" key="7">
    <source>
        <dbReference type="ARBA" id="ARBA00023128"/>
    </source>
</evidence>
<comment type="function">
    <text evidence="11">Converts protoheme IX and farnesyl diphosphate to heme O.</text>
</comment>
<evidence type="ECO:0000313" key="13">
    <source>
        <dbReference type="EMBL" id="KAG7450986.1"/>
    </source>
</evidence>
<evidence type="ECO:0000256" key="10">
    <source>
        <dbReference type="ARBA" id="ARBA00030253"/>
    </source>
</evidence>
<dbReference type="InterPro" id="IPR030470">
    <property type="entry name" value="UbiA_prenylTrfase_CS"/>
</dbReference>
<dbReference type="GO" id="GO:0031966">
    <property type="term" value="C:mitochondrial membrane"/>
    <property type="evidence" value="ECO:0007669"/>
    <property type="project" value="UniProtKB-SubCell"/>
</dbReference>
<keyword evidence="14" id="KW-1185">Reference proteome</keyword>
<evidence type="ECO:0000256" key="2">
    <source>
        <dbReference type="ARBA" id="ARBA00016335"/>
    </source>
</evidence>
<dbReference type="InterPro" id="IPR000537">
    <property type="entry name" value="UbiA_prenyltransferase"/>
</dbReference>
<dbReference type="PANTHER" id="PTHR43448">
    <property type="entry name" value="PROTOHEME IX FARNESYLTRANSFERASE, MITOCHONDRIAL"/>
    <property type="match status" value="1"/>
</dbReference>
<feature type="transmembrane region" description="Helical" evidence="12">
    <location>
        <begin position="175"/>
        <end position="194"/>
    </location>
</feature>
<evidence type="ECO:0000256" key="3">
    <source>
        <dbReference type="ARBA" id="ARBA00022679"/>
    </source>
</evidence>
<dbReference type="PIRSF" id="PIRSF001773">
    <property type="entry name" value="COX10"/>
    <property type="match status" value="1"/>
</dbReference>
<evidence type="ECO:0000256" key="6">
    <source>
        <dbReference type="ARBA" id="ARBA00022989"/>
    </source>
</evidence>
<keyword evidence="7 11" id="KW-0496">Mitochondrion</keyword>
<dbReference type="InterPro" id="IPR044878">
    <property type="entry name" value="UbiA_sf"/>
</dbReference>
<evidence type="ECO:0000256" key="12">
    <source>
        <dbReference type="SAM" id="Phobius"/>
    </source>
</evidence>
<organism evidence="13 14">
    <name type="scientific">Guyanagaster necrorhizus</name>
    <dbReference type="NCBI Taxonomy" id="856835"/>
    <lineage>
        <taxon>Eukaryota</taxon>
        <taxon>Fungi</taxon>
        <taxon>Dikarya</taxon>
        <taxon>Basidiomycota</taxon>
        <taxon>Agaricomycotina</taxon>
        <taxon>Agaricomycetes</taxon>
        <taxon>Agaricomycetidae</taxon>
        <taxon>Agaricales</taxon>
        <taxon>Marasmiineae</taxon>
        <taxon>Physalacriaceae</taxon>
        <taxon>Guyanagaster</taxon>
    </lineage>
</organism>
<evidence type="ECO:0000256" key="11">
    <source>
        <dbReference type="PIRNR" id="PIRNR001773"/>
    </source>
</evidence>
<feature type="transmembrane region" description="Helical" evidence="12">
    <location>
        <begin position="299"/>
        <end position="319"/>
    </location>
</feature>
<dbReference type="Proteomes" id="UP000812287">
    <property type="component" value="Unassembled WGS sequence"/>
</dbReference>
<dbReference type="OrthoDB" id="5211at2759"/>
<dbReference type="EMBL" id="MU250525">
    <property type="protein sequence ID" value="KAG7450986.1"/>
    <property type="molecule type" value="Genomic_DNA"/>
</dbReference>
<accession>A0A9P7W466</accession>
<comment type="similarity">
    <text evidence="11">Belongs to the ubiA prenyltransferase family.</text>
</comment>
<sequence>MWLAVCTGTRHASTVANAAFSSYFFHNGQWLASKSTPLSHPPLLRLNQPLPPRVPTSAFKKVEISSLSQLLGIYTQLSKPHLSILVCLTAMGGVALSPLPTTIPTLLSTAVGTALCASSANAFNMLQEVPFDAQMARTRSRPLVRKAISPLHATMFAVATGVAGPALLWTMVNPTTAILGLSNIVLYAGIYTWMKRKSVWNTWVGAIVGAIPPAMGWTACGGQLFPPISSSFPIFLPEFLSSSPVDISVLDSPLAPFVLPMLLFSWQFPHFNSLSYFVRGSYAQACYRMLSVLDPQKNALVALRHAILLTLICSIAVPLSGLTTWTFTLTSLPLNLVCVQAAWKWWEKQGGEKQARIVFRHSLWYLPLILGLMMIHKRGVDWLQWIGVREKKEEEVDTKLSLNTVNAR</sequence>
<keyword evidence="4 12" id="KW-0812">Transmembrane</keyword>
<gene>
    <name evidence="13" type="ORF">BT62DRAFT_941615</name>
</gene>
<keyword evidence="9 11" id="KW-0472">Membrane</keyword>
<dbReference type="EC" id="2.5.1.-" evidence="11"/>
<evidence type="ECO:0000256" key="5">
    <source>
        <dbReference type="ARBA" id="ARBA00022946"/>
    </source>
</evidence>
<comment type="subcellular location">
    <subcellularLocation>
        <location evidence="1">Mitochondrion membrane</location>
        <topology evidence="1">Multi-pass membrane protein</topology>
    </subcellularLocation>
</comment>